<dbReference type="InterPro" id="IPR043151">
    <property type="entry name" value="BAH_sf"/>
</dbReference>
<dbReference type="PROSITE" id="PS51038">
    <property type="entry name" value="BAH"/>
    <property type="match status" value="1"/>
</dbReference>
<evidence type="ECO:0000256" key="4">
    <source>
        <dbReference type="SAM" id="MobiDB-lite"/>
    </source>
</evidence>
<evidence type="ECO:0000256" key="3">
    <source>
        <dbReference type="PROSITE-ProRule" id="PRU00649"/>
    </source>
</evidence>
<feature type="compositionally biased region" description="Basic and acidic residues" evidence="4">
    <location>
        <begin position="985"/>
        <end position="1001"/>
    </location>
</feature>
<dbReference type="Proteomes" id="UP000886520">
    <property type="component" value="Chromosome 13"/>
</dbReference>
<dbReference type="InterPro" id="IPR003617">
    <property type="entry name" value="TFIIS/CRSP70_N_sub"/>
</dbReference>
<keyword evidence="2 3" id="KW-0539">Nucleus</keyword>
<dbReference type="InterPro" id="IPR017923">
    <property type="entry name" value="TFIIS_N"/>
</dbReference>
<dbReference type="PANTHER" id="PTHR46548:SF1">
    <property type="entry name" value="BAH AND TFIIS DOMAIN-CONTAINING PROTEIN-RELATED"/>
    <property type="match status" value="1"/>
</dbReference>
<dbReference type="PROSITE" id="PS51319">
    <property type="entry name" value="TFIIS_N"/>
    <property type="match status" value="1"/>
</dbReference>
<dbReference type="Gene3D" id="2.30.30.490">
    <property type="match status" value="1"/>
</dbReference>
<dbReference type="PANTHER" id="PTHR46548">
    <property type="entry name" value="BAH AND TFIIS DOMAIN-CONTAINING PROTEIN-RELATED"/>
    <property type="match status" value="1"/>
</dbReference>
<keyword evidence="8" id="KW-1185">Reference proteome</keyword>
<feature type="region of interest" description="Disordered" evidence="4">
    <location>
        <begin position="1334"/>
        <end position="1353"/>
    </location>
</feature>
<dbReference type="CDD" id="cd00183">
    <property type="entry name" value="TFIIS_I"/>
    <property type="match status" value="1"/>
</dbReference>
<sequence length="1579" mass="168620">MHGQHREDAKQKRHMWSEPSQITGTDVDLAHLKWFNQGGRKISVGDTALFQAGNALPFIGIIRKLIAEKEGSLKLRVNWLYRPGDIELVKGVSLDSSPNEVFYSFHKDVISAASLLHPCKVAFLPKGVDLPPGVFSLVCRRVYDTSRKCLYWLTDQDYADEHQGEVDRLLKKTKHEMHVAGQSEKPSHRSLSELKCEAVNAAQGKSKKRERNDQSLDSIKRERHCKEEDMEPKRERAMRYEDFAAIAGKEGGLTSTSVVDQLVQVMTQERIDGSKNPVDVVPHRILLVGLVAATDKEDCLAQFVRFGGLPVLDDWLQDAHKGRLGDGHYKDSDKILEELLLILLRALERLPVDLDALKTCNVGKSVNLLKSHKNFEVQKKARKLVDTWKKRVNAEMNLLDEAKSGVNSTTTWSSRPGVEALNSQSCFTGGLKNSASAQLAINGPGPSGEAASISNYKDLTEAALSKNNSLKAHASGVSDVAAVKEEKSCSSSQSQNNSQSWCSGSGKGVGSWKEEGKAPSVVSFGNKPTGTALRSHSKGHYPVGTTTSPGLQRDLTGKHKTSGLEKVNNTTLSDKKGNEVANHSSQRLIVRLPNPGRSPAHSASGGCLIDGSVSNNKGFSSGITEKHDSLNASSRAPEMHSPDTSGDTKCGNSATKGGKIGTDCKEDINRSCIASVDDADYKSADIKNRSRGFPASKFPPAAHVTIAKKITNQSVVTTTPGSRNINPTGPAVETVEVGIDLLASVAACEGAEAEKSFSESTGGEGYHHPPTTETSRDSEDQGRVLQERDGNCGACEAGEKQKNDGGSKAECVPPSASIRESDRTEGNAVVTEVLEGVPSVSMPGKEKGAILTDKAMESVIMDGKASRSMLETTVTTQDANIATMEAASNASAFQHEGDFRPSVGVSASEFPDDCEVSTPSALDNVASLQEGSENGSKDLPSPGTLKVSPSSANVGDVVSEFYGEDALEVARQVAKEVEQEVQQYGHHEAHGASLSPDKKDPNLSVDEVLKCKENDAGGEIAKDGTGKISIEDPIPSEGSAEAGKEERDLDGIIPVKKDLLDVSYNCPKDDANRKPDSEIEADTLASVSDVGKLEVDGQLSVDAKASSVPIEASGAEKEPLLPKDRNKEVFEWPVFDLNEGLATEEGFHDRVAQAPVPVSGPSAPLPDRTGFPGHSSSLAAPVAVVSATKGSFIPPSNISRPKVEAGWKGSAATSAFRPAEPRRLADTMQPAFDTTGAMESMVVNDQDGRQTRILDIDLNVADYRVMEETNLASVGEADVVSNGPAASRPELDLNRVDESDESPVLPQSNGRLPVVAPRAMLDFDLNDGLGCEEAGVEEDSSRNKNPMKSSLPVFAETRPPQDFVNVFPWYTSTSSTMPAAMMIPAFPTSRPDLPYPVVAAPGVKSAITTSHSFSQFGGNSYQGGAPISCSNVGYPPPTFPHAGYPFGGGFPPFTSTSYNISSASNAPLNNTLPFPTTSPSQLVSAGAVMSPFGRPYLGGSIAEAPGSDVMVSRARSTLDLNADLMADLDSKDEGYGTGPSFGHLQYQQVGTLSGPVKRKEPEGGFDAFRSNFKQMAWRE</sequence>
<reference evidence="7" key="1">
    <citation type="submission" date="2021-01" db="EMBL/GenBank/DDBJ databases">
        <title>Adiantum capillus-veneris genome.</title>
        <authorList>
            <person name="Fang Y."/>
            <person name="Liao Q."/>
        </authorList>
    </citation>
    <scope>NUCLEOTIDE SEQUENCE</scope>
    <source>
        <strain evidence="7">H3</strain>
        <tissue evidence="7">Leaf</tissue>
    </source>
</reference>
<gene>
    <name evidence="7" type="ORF">GOP47_0013422</name>
</gene>
<evidence type="ECO:0000259" key="5">
    <source>
        <dbReference type="PROSITE" id="PS51038"/>
    </source>
</evidence>
<comment type="caution">
    <text evidence="7">The sequence shown here is derived from an EMBL/GenBank/DDBJ whole genome shotgun (WGS) entry which is preliminary data.</text>
</comment>
<proteinExistence type="predicted"/>
<feature type="compositionally biased region" description="Basic and acidic residues" evidence="4">
    <location>
        <begin position="210"/>
        <end position="233"/>
    </location>
</feature>
<feature type="compositionally biased region" description="Basic and acidic residues" evidence="4">
    <location>
        <begin position="774"/>
        <end position="783"/>
    </location>
</feature>
<feature type="region of interest" description="Disordered" evidence="4">
    <location>
        <begin position="928"/>
        <end position="951"/>
    </location>
</feature>
<feature type="region of interest" description="Disordered" evidence="4">
    <location>
        <begin position="795"/>
        <end position="826"/>
    </location>
</feature>
<name>A0A9D4ZFR7_ADICA</name>
<feature type="compositionally biased region" description="Low complexity" evidence="4">
    <location>
        <begin position="489"/>
        <end position="504"/>
    </location>
</feature>
<feature type="region of interest" description="Disordered" evidence="4">
    <location>
        <begin position="619"/>
        <end position="652"/>
    </location>
</feature>
<feature type="domain" description="TFIIS N-terminal" evidence="6">
    <location>
        <begin position="310"/>
        <end position="395"/>
    </location>
</feature>
<dbReference type="SUPFAM" id="SSF47676">
    <property type="entry name" value="Conserved domain common to transcription factors TFIIS, elongin A, CRSP70"/>
    <property type="match status" value="1"/>
</dbReference>
<dbReference type="OrthoDB" id="1917005at2759"/>
<feature type="region of interest" description="Disordered" evidence="4">
    <location>
        <begin position="488"/>
        <end position="585"/>
    </location>
</feature>
<feature type="compositionally biased region" description="Basic and acidic residues" evidence="4">
    <location>
        <begin position="797"/>
        <end position="807"/>
    </location>
</feature>
<feature type="region of interest" description="Disordered" evidence="4">
    <location>
        <begin position="979"/>
        <end position="1001"/>
    </location>
</feature>
<organism evidence="7 8">
    <name type="scientific">Adiantum capillus-veneris</name>
    <name type="common">Maidenhair fern</name>
    <dbReference type="NCBI Taxonomy" id="13818"/>
    <lineage>
        <taxon>Eukaryota</taxon>
        <taxon>Viridiplantae</taxon>
        <taxon>Streptophyta</taxon>
        <taxon>Embryophyta</taxon>
        <taxon>Tracheophyta</taxon>
        <taxon>Polypodiopsida</taxon>
        <taxon>Polypodiidae</taxon>
        <taxon>Polypodiales</taxon>
        <taxon>Pteridineae</taxon>
        <taxon>Pteridaceae</taxon>
        <taxon>Vittarioideae</taxon>
        <taxon>Adiantum</taxon>
    </lineage>
</organism>
<dbReference type="SMART" id="SM00509">
    <property type="entry name" value="TFS2N"/>
    <property type="match status" value="1"/>
</dbReference>
<dbReference type="GO" id="GO:0003682">
    <property type="term" value="F:chromatin binding"/>
    <property type="evidence" value="ECO:0007669"/>
    <property type="project" value="InterPro"/>
</dbReference>
<feature type="region of interest" description="Disordered" evidence="4">
    <location>
        <begin position="1017"/>
        <end position="1046"/>
    </location>
</feature>
<feature type="region of interest" description="Disordered" evidence="4">
    <location>
        <begin position="201"/>
        <end position="233"/>
    </location>
</feature>
<dbReference type="Pfam" id="PF08711">
    <property type="entry name" value="Med26"/>
    <property type="match status" value="1"/>
</dbReference>
<feature type="region of interest" description="Disordered" evidence="4">
    <location>
        <begin position="753"/>
        <end position="783"/>
    </location>
</feature>
<dbReference type="Gene3D" id="1.20.930.10">
    <property type="entry name" value="Conserved domain common to transcription factors TFIIS, elongin A, CRSP70"/>
    <property type="match status" value="1"/>
</dbReference>
<dbReference type="GO" id="GO:0005634">
    <property type="term" value="C:nucleus"/>
    <property type="evidence" value="ECO:0007669"/>
    <property type="project" value="UniProtKB-SubCell"/>
</dbReference>
<accession>A0A9D4ZFR7</accession>
<evidence type="ECO:0000259" key="6">
    <source>
        <dbReference type="PROSITE" id="PS51319"/>
    </source>
</evidence>
<evidence type="ECO:0000313" key="7">
    <source>
        <dbReference type="EMBL" id="KAI5071171.1"/>
    </source>
</evidence>
<dbReference type="Pfam" id="PF01426">
    <property type="entry name" value="BAH"/>
    <property type="match status" value="1"/>
</dbReference>
<evidence type="ECO:0000256" key="1">
    <source>
        <dbReference type="ARBA" id="ARBA00004123"/>
    </source>
</evidence>
<evidence type="ECO:0000256" key="2">
    <source>
        <dbReference type="ARBA" id="ARBA00023242"/>
    </source>
</evidence>
<dbReference type="SMART" id="SM00439">
    <property type="entry name" value="BAH"/>
    <property type="match status" value="1"/>
</dbReference>
<dbReference type="InterPro" id="IPR001025">
    <property type="entry name" value="BAH_dom"/>
</dbReference>
<evidence type="ECO:0000313" key="8">
    <source>
        <dbReference type="Proteomes" id="UP000886520"/>
    </source>
</evidence>
<protein>
    <submittedName>
        <fullName evidence="7">Uncharacterized protein</fullName>
    </submittedName>
</protein>
<dbReference type="InterPro" id="IPR035441">
    <property type="entry name" value="TFIIS/LEDGF_dom_sf"/>
</dbReference>
<feature type="compositionally biased region" description="Polar residues" evidence="4">
    <location>
        <begin position="642"/>
        <end position="652"/>
    </location>
</feature>
<feature type="domain" description="BAH" evidence="5">
    <location>
        <begin position="40"/>
        <end position="154"/>
    </location>
</feature>
<comment type="subcellular location">
    <subcellularLocation>
        <location evidence="1 3">Nucleus</location>
    </subcellularLocation>
</comment>
<dbReference type="EMBL" id="JABFUD020000013">
    <property type="protein sequence ID" value="KAI5071171.1"/>
    <property type="molecule type" value="Genomic_DNA"/>
</dbReference>